<feature type="compositionally biased region" description="Basic and acidic residues" evidence="1">
    <location>
        <begin position="174"/>
        <end position="183"/>
    </location>
</feature>
<feature type="region of interest" description="Disordered" evidence="1">
    <location>
        <begin position="159"/>
        <end position="183"/>
    </location>
</feature>
<evidence type="ECO:0000256" key="2">
    <source>
        <dbReference type="SAM" id="SignalP"/>
    </source>
</evidence>
<protein>
    <submittedName>
        <fullName evidence="3">Uncharacterized protein</fullName>
    </submittedName>
</protein>
<keyword evidence="2" id="KW-0732">Signal</keyword>
<accession>A0A4P9ZTW1</accession>
<evidence type="ECO:0000256" key="1">
    <source>
        <dbReference type="SAM" id="MobiDB-lite"/>
    </source>
</evidence>
<evidence type="ECO:0000313" key="3">
    <source>
        <dbReference type="EMBL" id="RKP36291.1"/>
    </source>
</evidence>
<dbReference type="EMBL" id="ML002681">
    <property type="protein sequence ID" value="RKP36291.1"/>
    <property type="molecule type" value="Genomic_DNA"/>
</dbReference>
<reference evidence="4" key="1">
    <citation type="journal article" date="2018" name="Nat. Microbiol.">
        <title>Leveraging single-cell genomics to expand the fungal tree of life.</title>
        <authorList>
            <person name="Ahrendt S.R."/>
            <person name="Quandt C.A."/>
            <person name="Ciobanu D."/>
            <person name="Clum A."/>
            <person name="Salamov A."/>
            <person name="Andreopoulos B."/>
            <person name="Cheng J.F."/>
            <person name="Woyke T."/>
            <person name="Pelin A."/>
            <person name="Henrissat B."/>
            <person name="Reynolds N.K."/>
            <person name="Benny G.L."/>
            <person name="Smith M.E."/>
            <person name="James T.Y."/>
            <person name="Grigoriev I.V."/>
        </authorList>
    </citation>
    <scope>NUCLEOTIDE SEQUENCE [LARGE SCALE GENOMIC DNA]</scope>
    <source>
        <strain evidence="4">RSA 468</strain>
    </source>
</reference>
<proteinExistence type="predicted"/>
<evidence type="ECO:0000313" key="4">
    <source>
        <dbReference type="Proteomes" id="UP000268162"/>
    </source>
</evidence>
<sequence length="304" mass="33709">MRAHKTTGLLWLGLLTVARATEPNPSEVNPENAIFYTPSYLYNFDEPTSNTALGPHPIDSLLDDNYNYVSQPDASDLQLFNYPFEPSVDGSSAPSFQELSSPYRAQNPGGVSGYFASLPNTAGSVYNAPDGNDYRVNVDLDPCFLNNLVDMAWDPTALSLGASDGSPPNQPTKKTLEDGPETRLRTLPSPFGLAPSDDQAKLQNVERTFPYENHERSYVSQTKLDEYFLSIARAKSHVCNILRWMTIWEYTPGLGLTLVDYVSRNLGGVASTTCQLDLRMPRYRFTLATSAKYHSAPVMNSWTI</sequence>
<name>A0A4P9ZTW1_9FUNG</name>
<organism evidence="3 4">
    <name type="scientific">Dimargaris cristalligena</name>
    <dbReference type="NCBI Taxonomy" id="215637"/>
    <lineage>
        <taxon>Eukaryota</taxon>
        <taxon>Fungi</taxon>
        <taxon>Fungi incertae sedis</taxon>
        <taxon>Zoopagomycota</taxon>
        <taxon>Kickxellomycotina</taxon>
        <taxon>Dimargaritomycetes</taxon>
        <taxon>Dimargaritales</taxon>
        <taxon>Dimargaritaceae</taxon>
        <taxon>Dimargaris</taxon>
    </lineage>
</organism>
<dbReference type="Proteomes" id="UP000268162">
    <property type="component" value="Unassembled WGS sequence"/>
</dbReference>
<feature type="chain" id="PRO_5020368733" evidence="2">
    <location>
        <begin position="21"/>
        <end position="304"/>
    </location>
</feature>
<keyword evidence="4" id="KW-1185">Reference proteome</keyword>
<gene>
    <name evidence="3" type="ORF">BJ085DRAFT_31147</name>
</gene>
<feature type="signal peptide" evidence="2">
    <location>
        <begin position="1"/>
        <end position="20"/>
    </location>
</feature>
<dbReference type="AlphaFoldDB" id="A0A4P9ZTW1"/>